<keyword evidence="6" id="KW-0175">Coiled coil</keyword>
<evidence type="ECO:0000256" key="3">
    <source>
        <dbReference type="ARBA" id="ARBA00022741"/>
    </source>
</evidence>
<comment type="caution">
    <text evidence="8">The sequence shown here is derived from an EMBL/GenBank/DDBJ whole genome shotgun (WGS) entry which is preliminary data.</text>
</comment>
<dbReference type="PROSITE" id="PS50011">
    <property type="entry name" value="PROTEIN_KINASE_DOM"/>
    <property type="match status" value="1"/>
</dbReference>
<feature type="coiled-coil region" evidence="6">
    <location>
        <begin position="484"/>
        <end position="616"/>
    </location>
</feature>
<name>A0A8S1P125_9CILI</name>
<dbReference type="GO" id="GO:0005524">
    <property type="term" value="F:ATP binding"/>
    <property type="evidence" value="ECO:0007669"/>
    <property type="project" value="UniProtKB-KW"/>
</dbReference>
<dbReference type="GO" id="GO:0004674">
    <property type="term" value="F:protein serine/threonine kinase activity"/>
    <property type="evidence" value="ECO:0007669"/>
    <property type="project" value="UniProtKB-EC"/>
</dbReference>
<accession>A0A8S1P125</accession>
<dbReference type="Proteomes" id="UP000692954">
    <property type="component" value="Unassembled WGS sequence"/>
</dbReference>
<evidence type="ECO:0000256" key="5">
    <source>
        <dbReference type="ARBA" id="ARBA00022840"/>
    </source>
</evidence>
<reference evidence="8" key="1">
    <citation type="submission" date="2021-01" db="EMBL/GenBank/DDBJ databases">
        <authorList>
            <consortium name="Genoscope - CEA"/>
            <person name="William W."/>
        </authorList>
    </citation>
    <scope>NUCLEOTIDE SEQUENCE</scope>
</reference>
<evidence type="ECO:0000313" key="8">
    <source>
        <dbReference type="EMBL" id="CAD8094034.1"/>
    </source>
</evidence>
<sequence length="733" mass="86830">MNLQINSIVEAPTKEYPKRSFQVSSLLGSGSEGKAYLAIANNWGNNPQKVALKLQATIKQNEKDFLSQLIEYQNTYENGNNQQLLPTFIIRIYDQFQWQQKYCVIMEVGSQNLFDYLNNTQNIPIQQKEKICFQITQPILFLHQQKLIHRDIKPENYIKVGDNFKLIDFGLIRNSTPYELKTMSVGTLIFQAPELIENSNQYNEKVDIWALGCVFYELLSNEALFDGTNYKEVISKIKKHKLDRNYVQTKIYALNTSQEFKLLLTQMMSYQDVSRPTIEQVYNQLNRIISKNTNIPSVSSNCITLQKNFNAQKTINPQLNQQVESFQIQQSNQQDQISENQKLNPRIDKENTSQIKIQPKNEKLEVFQSQQTQSILKTQDALQKDNSSIQKEIFSESQLNQIKLLFEEKEKFISEQIKSVEVKLINEEYIQKIIQKHSDKQKEIYQKQMDLFQNDVIQIKNQLKEKDKSIESLKLIQQQQNKFELELLKRLEVKEKQIEQILQQQDQISKLENNIKNQFQQEAHLIQQIKQSKSNEKTLKVQTLDQKVQSIDLQMKQLQEQQQNLINLQNDKLEKKIEIIQQYFSDQFYQVESNQNQRLQLQEKQFKSLIEQIREENFRTINPQFIQNTNQSNQKFQNNNDTNIQLNQDQNNKVENLDNDYLKIKKELEELREATQKKEIKIKELELSLQNANQPITQVKALIVYFQNQQNFNKFQDDYTEQFQELVRNIMQN</sequence>
<dbReference type="EC" id="2.7.11.1" evidence="1"/>
<dbReference type="SMART" id="SM00220">
    <property type="entry name" value="S_TKc"/>
    <property type="match status" value="1"/>
</dbReference>
<dbReference type="EMBL" id="CAJJDN010000061">
    <property type="protein sequence ID" value="CAD8094034.1"/>
    <property type="molecule type" value="Genomic_DNA"/>
</dbReference>
<dbReference type="InterPro" id="IPR000719">
    <property type="entry name" value="Prot_kinase_dom"/>
</dbReference>
<dbReference type="Pfam" id="PF00069">
    <property type="entry name" value="Pkinase"/>
    <property type="match status" value="1"/>
</dbReference>
<keyword evidence="5" id="KW-0067">ATP-binding</keyword>
<protein>
    <recommendedName>
        <fullName evidence="1">non-specific serine/threonine protein kinase</fullName>
        <ecNumber evidence="1">2.7.11.1</ecNumber>
    </recommendedName>
</protein>
<feature type="coiled-coil region" evidence="6">
    <location>
        <begin position="647"/>
        <end position="688"/>
    </location>
</feature>
<dbReference type="PANTHER" id="PTHR43671">
    <property type="entry name" value="SERINE/THREONINE-PROTEIN KINASE NEK"/>
    <property type="match status" value="1"/>
</dbReference>
<dbReference type="InterPro" id="IPR050660">
    <property type="entry name" value="NEK_Ser/Thr_kinase"/>
</dbReference>
<organism evidence="8 9">
    <name type="scientific">Paramecium sonneborni</name>
    <dbReference type="NCBI Taxonomy" id="65129"/>
    <lineage>
        <taxon>Eukaryota</taxon>
        <taxon>Sar</taxon>
        <taxon>Alveolata</taxon>
        <taxon>Ciliophora</taxon>
        <taxon>Intramacronucleata</taxon>
        <taxon>Oligohymenophorea</taxon>
        <taxon>Peniculida</taxon>
        <taxon>Parameciidae</taxon>
        <taxon>Paramecium</taxon>
    </lineage>
</organism>
<keyword evidence="2" id="KW-0808">Transferase</keyword>
<keyword evidence="3" id="KW-0547">Nucleotide-binding</keyword>
<evidence type="ECO:0000313" key="9">
    <source>
        <dbReference type="Proteomes" id="UP000692954"/>
    </source>
</evidence>
<evidence type="ECO:0000256" key="4">
    <source>
        <dbReference type="ARBA" id="ARBA00022777"/>
    </source>
</evidence>
<feature type="domain" description="Protein kinase" evidence="7">
    <location>
        <begin position="21"/>
        <end position="289"/>
    </location>
</feature>
<dbReference type="AlphaFoldDB" id="A0A8S1P125"/>
<evidence type="ECO:0000256" key="6">
    <source>
        <dbReference type="SAM" id="Coils"/>
    </source>
</evidence>
<evidence type="ECO:0000256" key="2">
    <source>
        <dbReference type="ARBA" id="ARBA00022679"/>
    </source>
</evidence>
<gene>
    <name evidence="8" type="ORF">PSON_ATCC_30995.1.T0610289</name>
</gene>
<proteinExistence type="predicted"/>
<keyword evidence="4" id="KW-0418">Kinase</keyword>
<keyword evidence="9" id="KW-1185">Reference proteome</keyword>
<dbReference type="PANTHER" id="PTHR43671:SF13">
    <property type="entry name" value="SERINE_THREONINE-PROTEIN KINASE NEK2"/>
    <property type="match status" value="1"/>
</dbReference>
<evidence type="ECO:0000259" key="7">
    <source>
        <dbReference type="PROSITE" id="PS50011"/>
    </source>
</evidence>
<dbReference type="OrthoDB" id="312978at2759"/>
<evidence type="ECO:0000256" key="1">
    <source>
        <dbReference type="ARBA" id="ARBA00012513"/>
    </source>
</evidence>